<protein>
    <submittedName>
        <fullName evidence="2">Uncharacterized protein</fullName>
    </submittedName>
</protein>
<keyword evidence="3" id="KW-1185">Reference proteome</keyword>
<comment type="caution">
    <text evidence="2">The sequence shown here is derived from an EMBL/GenBank/DDBJ whole genome shotgun (WGS) entry which is preliminary data.</text>
</comment>
<dbReference type="PANTHER" id="PTHR40387:SF1">
    <property type="entry name" value="PROTEIN FAM240B"/>
    <property type="match status" value="1"/>
</dbReference>
<reference evidence="2" key="1">
    <citation type="submission" date="2020-08" db="EMBL/GenBank/DDBJ databases">
        <title>Chromosome-level assembly of Southern catfish (Silurus meridionalis) provides insights into visual adaptation to the nocturnal and benthic lifestyles.</title>
        <authorList>
            <person name="Zhang Y."/>
            <person name="Wang D."/>
            <person name="Peng Z."/>
        </authorList>
    </citation>
    <scope>NUCLEOTIDE SEQUENCE</scope>
    <source>
        <strain evidence="2">SWU-2019-XX</strain>
        <tissue evidence="2">Muscle</tissue>
    </source>
</reference>
<dbReference type="PANTHER" id="PTHR40387">
    <property type="entry name" value="PROTEIN FAM240B"/>
    <property type="match status" value="1"/>
</dbReference>
<proteinExistence type="predicted"/>
<dbReference type="EMBL" id="JABFDY010000017">
    <property type="protein sequence ID" value="KAF7695247.1"/>
    <property type="molecule type" value="Genomic_DNA"/>
</dbReference>
<sequence length="101" mass="11862">MASINTLLWEKSLKVSQECKIPKPNMSAALIHDKLFIKAYWEKKISNHVQITENEESRMKSSALSKLRDEWLMRLENQTKHIKNINDTQAMSPKVKQHDQE</sequence>
<gene>
    <name evidence="2" type="ORF">HF521_006970</name>
</gene>
<dbReference type="InterPro" id="IPR040261">
    <property type="entry name" value="FAM240"/>
</dbReference>
<evidence type="ECO:0000313" key="2">
    <source>
        <dbReference type="EMBL" id="KAF7695247.1"/>
    </source>
</evidence>
<name>A0A8T0AQ34_SILME</name>
<dbReference type="Proteomes" id="UP000606274">
    <property type="component" value="Unassembled WGS sequence"/>
</dbReference>
<evidence type="ECO:0000313" key="3">
    <source>
        <dbReference type="Proteomes" id="UP000606274"/>
    </source>
</evidence>
<accession>A0A8T0AQ34</accession>
<organism evidence="2 3">
    <name type="scientific">Silurus meridionalis</name>
    <name type="common">Southern catfish</name>
    <name type="synonym">Silurus soldatovi meridionalis</name>
    <dbReference type="NCBI Taxonomy" id="175797"/>
    <lineage>
        <taxon>Eukaryota</taxon>
        <taxon>Metazoa</taxon>
        <taxon>Chordata</taxon>
        <taxon>Craniata</taxon>
        <taxon>Vertebrata</taxon>
        <taxon>Euteleostomi</taxon>
        <taxon>Actinopterygii</taxon>
        <taxon>Neopterygii</taxon>
        <taxon>Teleostei</taxon>
        <taxon>Ostariophysi</taxon>
        <taxon>Siluriformes</taxon>
        <taxon>Siluridae</taxon>
        <taxon>Silurus</taxon>
    </lineage>
</organism>
<evidence type="ECO:0000256" key="1">
    <source>
        <dbReference type="SAM" id="MobiDB-lite"/>
    </source>
</evidence>
<feature type="region of interest" description="Disordered" evidence="1">
    <location>
        <begin position="82"/>
        <end position="101"/>
    </location>
</feature>
<dbReference type="AlphaFoldDB" id="A0A8T0AQ34"/>